<dbReference type="RefSeq" id="WP_022863013.1">
    <property type="nucleotide sequence ID" value="NZ_ATVG01000005.1"/>
</dbReference>
<dbReference type="GO" id="GO:0106008">
    <property type="term" value="F:2-oxoglutaramate amidase activity"/>
    <property type="evidence" value="ECO:0007669"/>
    <property type="project" value="UniProtKB-EC"/>
</dbReference>
<dbReference type="EMBL" id="CP063189">
    <property type="protein sequence ID" value="WCZ33299.1"/>
    <property type="molecule type" value="Genomic_DNA"/>
</dbReference>
<evidence type="ECO:0000313" key="4">
    <source>
        <dbReference type="Proteomes" id="UP001220064"/>
    </source>
</evidence>
<comment type="similarity">
    <text evidence="1">Belongs to the carbon-nitrogen hydrolase superfamily. NIT1/NIT2 family.</text>
</comment>
<evidence type="ECO:0000313" key="3">
    <source>
        <dbReference type="EMBL" id="WCZ33299.1"/>
    </source>
</evidence>
<dbReference type="Gene3D" id="3.60.110.10">
    <property type="entry name" value="Carbon-nitrogen hydrolase"/>
    <property type="match status" value="1"/>
</dbReference>
<sequence>MKVAAVQFIATGRVSDNIELACARIREAAGNSAQLIVLPEASSQAFETGRLDEQAEGLDGKFATALHDVASELGVVVVAGMFRPADQVERDGKTLNRVYNSSLITGRDVHKFYDKVHTYDAFNFRESDTVKPGEKQVLFDVAGVTVGVANCFDIRFPAFFQQMAKDGAELIVVPTSWHDGPGKTDQWRLLNTARAIDTTCYILGADQAKPGGEAEAGNDSGPTGVGHSVLVDPHGVRTAEAGYDEEILYGEVDPEEVRKARKALPILDQV</sequence>
<dbReference type="PANTHER" id="PTHR23088">
    <property type="entry name" value="NITRILASE-RELATED"/>
    <property type="match status" value="1"/>
</dbReference>
<dbReference type="InterPro" id="IPR036526">
    <property type="entry name" value="C-N_Hydrolase_sf"/>
</dbReference>
<evidence type="ECO:0000259" key="2">
    <source>
        <dbReference type="PROSITE" id="PS50263"/>
    </source>
</evidence>
<dbReference type="PROSITE" id="PS50263">
    <property type="entry name" value="CN_HYDROLASE"/>
    <property type="match status" value="1"/>
</dbReference>
<protein>
    <submittedName>
        <fullName evidence="3">2-oxoglutaramate amidase</fullName>
        <ecNumber evidence="3">3.5.1.111</ecNumber>
    </submittedName>
</protein>
<proteinExistence type="inferred from homology"/>
<gene>
    <name evidence="3" type="ORF">CMASS_09435</name>
</gene>
<name>A0ABY7UBK3_9CORY</name>
<organism evidence="3 4">
    <name type="scientific">Corynebacterium massiliense DSM 45435</name>
    <dbReference type="NCBI Taxonomy" id="1121364"/>
    <lineage>
        <taxon>Bacteria</taxon>
        <taxon>Bacillati</taxon>
        <taxon>Actinomycetota</taxon>
        <taxon>Actinomycetes</taxon>
        <taxon>Mycobacteriales</taxon>
        <taxon>Corynebacteriaceae</taxon>
        <taxon>Corynebacterium</taxon>
    </lineage>
</organism>
<accession>A0ABY7UBK3</accession>
<evidence type="ECO:0000256" key="1">
    <source>
        <dbReference type="ARBA" id="ARBA00010613"/>
    </source>
</evidence>
<keyword evidence="4" id="KW-1185">Reference proteome</keyword>
<dbReference type="CDD" id="cd07581">
    <property type="entry name" value="nitrilase_3"/>
    <property type="match status" value="1"/>
</dbReference>
<dbReference type="Pfam" id="PF00795">
    <property type="entry name" value="CN_hydrolase"/>
    <property type="match status" value="1"/>
</dbReference>
<dbReference type="SUPFAM" id="SSF56317">
    <property type="entry name" value="Carbon-nitrogen hydrolase"/>
    <property type="match status" value="1"/>
</dbReference>
<dbReference type="Proteomes" id="UP001220064">
    <property type="component" value="Chromosome"/>
</dbReference>
<dbReference type="PANTHER" id="PTHR23088:SF27">
    <property type="entry name" value="DEAMINATED GLUTATHIONE AMIDASE"/>
    <property type="match status" value="1"/>
</dbReference>
<keyword evidence="3" id="KW-0378">Hydrolase</keyword>
<reference evidence="3 4" key="1">
    <citation type="submission" date="2020-10" db="EMBL/GenBank/DDBJ databases">
        <title>Complete genome sequence of Corynebacterium massiliense DSM 45435, type strain of Corynebacterium massiliense.</title>
        <authorList>
            <person name="Busche T."/>
            <person name="Kalinowski J."/>
            <person name="Ruckert C."/>
        </authorList>
    </citation>
    <scope>NUCLEOTIDE SEQUENCE [LARGE SCALE GENOMIC DNA]</scope>
    <source>
        <strain evidence="3 4">DSM 45435</strain>
    </source>
</reference>
<feature type="domain" description="CN hydrolase" evidence="2">
    <location>
        <begin position="1"/>
        <end position="254"/>
    </location>
</feature>
<dbReference type="InterPro" id="IPR003010">
    <property type="entry name" value="C-N_Hydrolase"/>
</dbReference>
<dbReference type="EC" id="3.5.1.111" evidence="3"/>